<accession>A0AAW0DM80</accession>
<proteinExistence type="predicted"/>
<gene>
    <name evidence="2" type="ORF">R3P38DRAFT_3172681</name>
</gene>
<evidence type="ECO:0000313" key="2">
    <source>
        <dbReference type="EMBL" id="KAK7052367.1"/>
    </source>
</evidence>
<evidence type="ECO:0000256" key="1">
    <source>
        <dbReference type="SAM" id="MobiDB-lite"/>
    </source>
</evidence>
<organism evidence="2 3">
    <name type="scientific">Favolaschia claudopus</name>
    <dbReference type="NCBI Taxonomy" id="2862362"/>
    <lineage>
        <taxon>Eukaryota</taxon>
        <taxon>Fungi</taxon>
        <taxon>Dikarya</taxon>
        <taxon>Basidiomycota</taxon>
        <taxon>Agaricomycotina</taxon>
        <taxon>Agaricomycetes</taxon>
        <taxon>Agaricomycetidae</taxon>
        <taxon>Agaricales</taxon>
        <taxon>Marasmiineae</taxon>
        <taxon>Mycenaceae</taxon>
        <taxon>Favolaschia</taxon>
    </lineage>
</organism>
<feature type="compositionally biased region" description="Polar residues" evidence="1">
    <location>
        <begin position="312"/>
        <end position="322"/>
    </location>
</feature>
<feature type="compositionally biased region" description="Pro residues" evidence="1">
    <location>
        <begin position="336"/>
        <end position="353"/>
    </location>
</feature>
<protein>
    <submittedName>
        <fullName evidence="2">Uncharacterized protein</fullName>
    </submittedName>
</protein>
<dbReference type="AlphaFoldDB" id="A0AAW0DM80"/>
<name>A0AAW0DM80_9AGAR</name>
<evidence type="ECO:0000313" key="3">
    <source>
        <dbReference type="Proteomes" id="UP001362999"/>
    </source>
</evidence>
<keyword evidence="3" id="KW-1185">Reference proteome</keyword>
<reference evidence="2 3" key="1">
    <citation type="journal article" date="2024" name="J Genomics">
        <title>Draft genome sequencing and assembly of Favolaschia claudopus CIRM-BRFM 2984 isolated from oak limbs.</title>
        <authorList>
            <person name="Navarro D."/>
            <person name="Drula E."/>
            <person name="Chaduli D."/>
            <person name="Cazenave R."/>
            <person name="Ahrendt S."/>
            <person name="Wang J."/>
            <person name="Lipzen A."/>
            <person name="Daum C."/>
            <person name="Barry K."/>
            <person name="Grigoriev I.V."/>
            <person name="Favel A."/>
            <person name="Rosso M.N."/>
            <person name="Martin F."/>
        </authorList>
    </citation>
    <scope>NUCLEOTIDE SEQUENCE [LARGE SCALE GENOMIC DNA]</scope>
    <source>
        <strain evidence="2 3">CIRM-BRFM 2984</strain>
    </source>
</reference>
<dbReference type="EMBL" id="JAWWNJ010000007">
    <property type="protein sequence ID" value="KAK7052367.1"/>
    <property type="molecule type" value="Genomic_DNA"/>
</dbReference>
<sequence>MSYAYAAQEEPLCPSCGLAQLTKPAICKGYYTEANVERIFQHFWIFQYQCQLHTFEKDSLCKYFRWRPDLEARPSLALSGSPAASSRLSTPSASPIKQTACISPACQVSKRPRSANAQCSWHFCRECCLGTGQHCSVSAHNSSSPARTDPSAIFAGPYGRMITPDYAMKLITKDFVRTPSPSNAVAYRHALRTTINVKLWTNDTSNAVCFSLSIPSDVFPLFHPKDFDEITTTLGYPLEMYAILSTPTHMLSNTAEEEDEWVVKRIATKVSADSTVHIRLPSVRHCLRLRDAKRANEGQSSTTASPAKKLRVTSSRELTQSLADERDVVAQSRPHSPSPSPEPYSPPPSPTPSRSPGLILNLPRVQVSEALSFPLAYACDMNALFKKYDGLTEGNASQKFKAIFGPLGLEFKSSTFSDSFRAWKYGSHELLSSAINAAYTPAGAWGPIVTAYKKSRSNN</sequence>
<comment type="caution">
    <text evidence="2">The sequence shown here is derived from an EMBL/GenBank/DDBJ whole genome shotgun (WGS) entry which is preliminary data.</text>
</comment>
<dbReference type="Proteomes" id="UP001362999">
    <property type="component" value="Unassembled WGS sequence"/>
</dbReference>
<feature type="region of interest" description="Disordered" evidence="1">
    <location>
        <begin position="293"/>
        <end position="358"/>
    </location>
</feature>